<keyword evidence="8" id="KW-0862">Zinc</keyword>
<dbReference type="EMBL" id="VCGU01000007">
    <property type="protein sequence ID" value="TRY73722.1"/>
    <property type="molecule type" value="Genomic_DNA"/>
</dbReference>
<evidence type="ECO:0000256" key="5">
    <source>
        <dbReference type="ARBA" id="ARBA00022723"/>
    </source>
</evidence>
<comment type="caution">
    <text evidence="15">The sequence shown here is derived from an EMBL/GenBank/DDBJ whole genome shotgun (WGS) entry which is preliminary data.</text>
</comment>
<feature type="compositionally biased region" description="Basic and acidic residues" evidence="11">
    <location>
        <begin position="525"/>
        <end position="537"/>
    </location>
</feature>
<dbReference type="InterPro" id="IPR038654">
    <property type="entry name" value="PINIT_sf"/>
</dbReference>
<evidence type="ECO:0000256" key="3">
    <source>
        <dbReference type="ARBA" id="ARBA00005383"/>
    </source>
</evidence>
<feature type="domain" description="SP-RING-type" evidence="13">
    <location>
        <begin position="425"/>
        <end position="506"/>
    </location>
</feature>
<evidence type="ECO:0000256" key="10">
    <source>
        <dbReference type="PROSITE-ProRule" id="PRU00452"/>
    </source>
</evidence>
<dbReference type="Proteomes" id="UP000318571">
    <property type="component" value="Chromosome 3"/>
</dbReference>
<evidence type="ECO:0000256" key="9">
    <source>
        <dbReference type="ARBA" id="ARBA00023242"/>
    </source>
</evidence>
<feature type="domain" description="PINIT" evidence="14">
    <location>
        <begin position="227"/>
        <end position="394"/>
    </location>
</feature>
<feature type="compositionally biased region" description="Low complexity" evidence="11">
    <location>
        <begin position="103"/>
        <end position="119"/>
    </location>
</feature>
<dbReference type="OMA" id="CKVTLAC"/>
<dbReference type="PROSITE" id="PS50800">
    <property type="entry name" value="SAP"/>
    <property type="match status" value="1"/>
</dbReference>
<reference evidence="15 16" key="1">
    <citation type="journal article" date="2018" name="Nat. Ecol. Evol.">
        <title>Genomic signatures of mitonuclear coevolution across populations of Tigriopus californicus.</title>
        <authorList>
            <person name="Barreto F.S."/>
            <person name="Watson E.T."/>
            <person name="Lima T.G."/>
            <person name="Willett C.S."/>
            <person name="Edmands S."/>
            <person name="Li W."/>
            <person name="Burton R.S."/>
        </authorList>
    </citation>
    <scope>NUCLEOTIDE SEQUENCE [LARGE SCALE GENOMIC DNA]</scope>
    <source>
        <strain evidence="15 16">San Diego</strain>
    </source>
</reference>
<accession>A0A553P7R3</accession>
<evidence type="ECO:0000256" key="6">
    <source>
        <dbReference type="ARBA" id="ARBA00022771"/>
    </source>
</evidence>
<evidence type="ECO:0000259" key="13">
    <source>
        <dbReference type="PROSITE" id="PS51044"/>
    </source>
</evidence>
<comment type="similarity">
    <text evidence="3">Belongs to the PIAS family.</text>
</comment>
<feature type="compositionally biased region" description="Low complexity" evidence="11">
    <location>
        <begin position="131"/>
        <end position="188"/>
    </location>
</feature>
<evidence type="ECO:0000313" key="15">
    <source>
        <dbReference type="EMBL" id="TRY73722.1"/>
    </source>
</evidence>
<dbReference type="PROSITE" id="PS51466">
    <property type="entry name" value="PINIT"/>
    <property type="match status" value="1"/>
</dbReference>
<dbReference type="STRING" id="6832.A0A553P7R3"/>
<feature type="compositionally biased region" description="Low complexity" evidence="11">
    <location>
        <begin position="213"/>
        <end position="223"/>
    </location>
</feature>
<organism evidence="15 16">
    <name type="scientific">Tigriopus californicus</name>
    <name type="common">Marine copepod</name>
    <dbReference type="NCBI Taxonomy" id="6832"/>
    <lineage>
        <taxon>Eukaryota</taxon>
        <taxon>Metazoa</taxon>
        <taxon>Ecdysozoa</taxon>
        <taxon>Arthropoda</taxon>
        <taxon>Crustacea</taxon>
        <taxon>Multicrustacea</taxon>
        <taxon>Hexanauplia</taxon>
        <taxon>Copepoda</taxon>
        <taxon>Harpacticoida</taxon>
        <taxon>Harpacticidae</taxon>
        <taxon>Tigriopus</taxon>
    </lineage>
</organism>
<evidence type="ECO:0000256" key="11">
    <source>
        <dbReference type="SAM" id="MobiDB-lite"/>
    </source>
</evidence>
<dbReference type="GO" id="GO:0006357">
    <property type="term" value="P:regulation of transcription by RNA polymerase II"/>
    <property type="evidence" value="ECO:0007669"/>
    <property type="project" value="TreeGrafter"/>
</dbReference>
<dbReference type="Gene3D" id="3.30.40.10">
    <property type="entry name" value="Zinc/RING finger domain, C3HC4 (zinc finger)"/>
    <property type="match status" value="1"/>
</dbReference>
<evidence type="ECO:0000313" key="16">
    <source>
        <dbReference type="Proteomes" id="UP000318571"/>
    </source>
</evidence>
<dbReference type="GO" id="GO:0003712">
    <property type="term" value="F:transcription coregulator activity"/>
    <property type="evidence" value="ECO:0007669"/>
    <property type="project" value="TreeGrafter"/>
</dbReference>
<dbReference type="AlphaFoldDB" id="A0A553P7R3"/>
<dbReference type="PROSITE" id="PS51044">
    <property type="entry name" value="ZF_SP_RING"/>
    <property type="match status" value="1"/>
</dbReference>
<dbReference type="InterPro" id="IPR003034">
    <property type="entry name" value="SAP_dom"/>
</dbReference>
<dbReference type="GO" id="GO:0005634">
    <property type="term" value="C:nucleus"/>
    <property type="evidence" value="ECO:0007669"/>
    <property type="project" value="UniProtKB-SubCell"/>
</dbReference>
<dbReference type="GO" id="GO:0016925">
    <property type="term" value="P:protein sumoylation"/>
    <property type="evidence" value="ECO:0007669"/>
    <property type="project" value="UniProtKB-UniPathway"/>
</dbReference>
<comment type="subcellular location">
    <subcellularLocation>
        <location evidence="1">Nucleus</location>
    </subcellularLocation>
</comment>
<dbReference type="GO" id="GO:0008270">
    <property type="term" value="F:zinc ion binding"/>
    <property type="evidence" value="ECO:0007669"/>
    <property type="project" value="UniProtKB-KW"/>
</dbReference>
<evidence type="ECO:0000256" key="2">
    <source>
        <dbReference type="ARBA" id="ARBA00004718"/>
    </source>
</evidence>
<comment type="pathway">
    <text evidence="2">Protein modification; protein sumoylation.</text>
</comment>
<evidence type="ECO:0000259" key="14">
    <source>
        <dbReference type="PROSITE" id="PS51466"/>
    </source>
</evidence>
<evidence type="ECO:0000259" key="12">
    <source>
        <dbReference type="PROSITE" id="PS50800"/>
    </source>
</evidence>
<feature type="region of interest" description="Disordered" evidence="11">
    <location>
        <begin position="514"/>
        <end position="680"/>
    </location>
</feature>
<dbReference type="UniPathway" id="UPA00886"/>
<sequence>MAESDMLYSMVMGFRMSELQLLMAFAGKSKSGRKCELQSRALELININSSSMKLKIRELSNAMYSSLNSAASVNPYSHNFIGGGEDETMNSESTSIPPPVPTAPAVTSGSSRPSRDPSGSSGGGGGRTRRSAAVAAARALSRVSDVSPAESDQSSNGSDYSDSRSSSESAVSIVNSDSESSRSRSNTSRSKELTFTGQVNRKRTSQGASNGTSSKSSAAPKASAVVEESNNHLMYPTFPDVKLRELPFYKILAILMQPCALQPGGTARFQEQKFSFFLSPSQASEIASSSFRDSHGRVEYKKQIQMRFSLLETSCEQDDNFPASICVKVNNKIQPLPSPIPTNKPGVEPKRPPKPINITALCKLSSTMPNFLDVSWAVEIGRGFTVSIYYVDKLSAMDLMKELKDRGIRHPDYTRAIIKEKLNDKDVDVMTTSCKVTLACPLGKMRMSYPCRASTCDHLQCFDANLFLMMNERKPKWLCPVCNKNALFNNLLIDGFFNEVLKSSKLPPHDHEVVLHNDGSWEPLPFKKEGVSSKDEEAAAAAAATAAVKSPPVETLNLDDDESSSPAPTPVPATKTEKASSSSSSSSSSGEKATTSGSTSAAKTVVPVEGPSKAGNSTATTKSDKRSFDCITLDSDSEEDSETRPPNRKKPANELSSDKGAKSKDPPLPPSTPPLICLDD</sequence>
<dbReference type="Gene3D" id="1.10.720.30">
    <property type="entry name" value="SAP domain"/>
    <property type="match status" value="1"/>
</dbReference>
<feature type="compositionally biased region" description="Low complexity" evidence="11">
    <location>
        <begin position="579"/>
        <end position="604"/>
    </location>
</feature>
<evidence type="ECO:0000256" key="4">
    <source>
        <dbReference type="ARBA" id="ARBA00022679"/>
    </source>
</evidence>
<dbReference type="OrthoDB" id="10263264at2759"/>
<keyword evidence="5" id="KW-0479">Metal-binding</keyword>
<dbReference type="Gene3D" id="2.60.120.780">
    <property type="entry name" value="PINIT domain"/>
    <property type="match status" value="1"/>
</dbReference>
<evidence type="ECO:0008006" key="17">
    <source>
        <dbReference type="Google" id="ProtNLM"/>
    </source>
</evidence>
<evidence type="ECO:0000256" key="7">
    <source>
        <dbReference type="ARBA" id="ARBA00022786"/>
    </source>
</evidence>
<dbReference type="PANTHER" id="PTHR10782">
    <property type="entry name" value="ZINC FINGER MIZ DOMAIN-CONTAINING PROTEIN"/>
    <property type="match status" value="1"/>
</dbReference>
<name>A0A553P7R3_TIGCA</name>
<dbReference type="Pfam" id="PF02891">
    <property type="entry name" value="zf-MIZ"/>
    <property type="match status" value="1"/>
</dbReference>
<proteinExistence type="inferred from homology"/>
<feature type="region of interest" description="Disordered" evidence="11">
    <location>
        <begin position="81"/>
        <end position="223"/>
    </location>
</feature>
<dbReference type="InterPro" id="IPR023321">
    <property type="entry name" value="PINIT"/>
</dbReference>
<dbReference type="InterPro" id="IPR004181">
    <property type="entry name" value="Znf_MIZ"/>
</dbReference>
<feature type="compositionally biased region" description="Basic and acidic residues" evidence="11">
    <location>
        <begin position="656"/>
        <end position="665"/>
    </location>
</feature>
<feature type="compositionally biased region" description="Polar residues" evidence="11">
    <location>
        <begin position="193"/>
        <end position="212"/>
    </location>
</feature>
<keyword evidence="6 10" id="KW-0863">Zinc-finger</keyword>
<dbReference type="GO" id="GO:0000785">
    <property type="term" value="C:chromatin"/>
    <property type="evidence" value="ECO:0007669"/>
    <property type="project" value="TreeGrafter"/>
</dbReference>
<keyword evidence="16" id="KW-1185">Reference proteome</keyword>
<feature type="domain" description="SAP" evidence="12">
    <location>
        <begin position="11"/>
        <end position="45"/>
    </location>
</feature>
<dbReference type="GO" id="GO:0061665">
    <property type="term" value="F:SUMO ligase activity"/>
    <property type="evidence" value="ECO:0007669"/>
    <property type="project" value="TreeGrafter"/>
</dbReference>
<keyword evidence="7" id="KW-0833">Ubl conjugation pathway</keyword>
<evidence type="ECO:0000256" key="8">
    <source>
        <dbReference type="ARBA" id="ARBA00022833"/>
    </source>
</evidence>
<gene>
    <name evidence="15" type="ORF">TCAL_05843</name>
</gene>
<dbReference type="SUPFAM" id="SSF68906">
    <property type="entry name" value="SAP domain"/>
    <property type="match status" value="1"/>
</dbReference>
<evidence type="ECO:0000256" key="1">
    <source>
        <dbReference type="ARBA" id="ARBA00004123"/>
    </source>
</evidence>
<dbReference type="PANTHER" id="PTHR10782:SF94">
    <property type="entry name" value="SUPPRESSOR OF VARIEGATION 2-10, ISOFORM I"/>
    <property type="match status" value="1"/>
</dbReference>
<keyword evidence="4" id="KW-0808">Transferase</keyword>
<dbReference type="Pfam" id="PF14324">
    <property type="entry name" value="PINIT"/>
    <property type="match status" value="1"/>
</dbReference>
<dbReference type="InterPro" id="IPR013083">
    <property type="entry name" value="Znf_RING/FYVE/PHD"/>
</dbReference>
<dbReference type="FunFam" id="2.60.120.780:FF:000001">
    <property type="entry name" value="E3 SUMO-protein ligase PIAS2 isoform X1"/>
    <property type="match status" value="1"/>
</dbReference>
<keyword evidence="9" id="KW-0539">Nucleus</keyword>
<protein>
    <recommendedName>
        <fullName evidence="17">SP-RING-type domain-containing protein</fullName>
    </recommendedName>
</protein>
<dbReference type="InterPro" id="IPR036361">
    <property type="entry name" value="SAP_dom_sf"/>
</dbReference>